<organism evidence="1">
    <name type="scientific">Arion vulgaris</name>
    <dbReference type="NCBI Taxonomy" id="1028688"/>
    <lineage>
        <taxon>Eukaryota</taxon>
        <taxon>Metazoa</taxon>
        <taxon>Spiralia</taxon>
        <taxon>Lophotrochozoa</taxon>
        <taxon>Mollusca</taxon>
        <taxon>Gastropoda</taxon>
        <taxon>Heterobranchia</taxon>
        <taxon>Euthyneura</taxon>
        <taxon>Panpulmonata</taxon>
        <taxon>Eupulmonata</taxon>
        <taxon>Stylommatophora</taxon>
        <taxon>Helicina</taxon>
        <taxon>Arionoidea</taxon>
        <taxon>Arionidae</taxon>
        <taxon>Arion</taxon>
    </lineage>
</organism>
<protein>
    <submittedName>
        <fullName evidence="1">Uncharacterized protein</fullName>
    </submittedName>
</protein>
<dbReference type="EMBL" id="HACG01006188">
    <property type="protein sequence ID" value="CEK53053.1"/>
    <property type="molecule type" value="Transcribed_RNA"/>
</dbReference>
<dbReference type="AlphaFoldDB" id="A0A0B6YAD6"/>
<accession>A0A0B6YAD6</accession>
<proteinExistence type="predicted"/>
<reference evidence="1" key="1">
    <citation type="submission" date="2014-12" db="EMBL/GenBank/DDBJ databases">
        <title>Insight into the proteome of Arion vulgaris.</title>
        <authorList>
            <person name="Aradska J."/>
            <person name="Bulat T."/>
            <person name="Smidak R."/>
            <person name="Sarate P."/>
            <person name="Gangsoo J."/>
            <person name="Sialana F."/>
            <person name="Bilban M."/>
            <person name="Lubec G."/>
        </authorList>
    </citation>
    <scope>NUCLEOTIDE SEQUENCE</scope>
    <source>
        <tissue evidence="1">Skin</tissue>
    </source>
</reference>
<sequence length="127" mass="14161">MVFYRLEMIKAAMSKLSPRSVGLHVVIYFVHLAEECSYALAAASTHVLVFQKSVLLSVPTLTDSTTTLTDSITLSSQYIAPADSTPRSLTVHHCHRQYHTLTDSTTLSSTVVYFYSGVIFVYMEHEP</sequence>
<name>A0A0B6YAD6_9EUPU</name>
<gene>
    <name evidence="1" type="primary">ORF18892</name>
</gene>
<evidence type="ECO:0000313" key="1">
    <source>
        <dbReference type="EMBL" id="CEK53053.1"/>
    </source>
</evidence>